<keyword evidence="2" id="KW-0472">Membrane</keyword>
<feature type="signal peptide" evidence="3">
    <location>
        <begin position="1"/>
        <end position="19"/>
    </location>
</feature>
<protein>
    <recommendedName>
        <fullName evidence="6">IPT/TIG domain-containing protein</fullName>
    </recommendedName>
</protein>
<keyword evidence="2" id="KW-1133">Transmembrane helix</keyword>
<proteinExistence type="predicted"/>
<evidence type="ECO:0000313" key="5">
    <source>
        <dbReference type="Proteomes" id="UP001470230"/>
    </source>
</evidence>
<dbReference type="Proteomes" id="UP001470230">
    <property type="component" value="Unassembled WGS sequence"/>
</dbReference>
<evidence type="ECO:0000256" key="2">
    <source>
        <dbReference type="SAM" id="Phobius"/>
    </source>
</evidence>
<comment type="caution">
    <text evidence="4">The sequence shown here is derived from an EMBL/GenBank/DDBJ whole genome shotgun (WGS) entry which is preliminary data.</text>
</comment>
<evidence type="ECO:0008006" key="6">
    <source>
        <dbReference type="Google" id="ProtNLM"/>
    </source>
</evidence>
<dbReference type="InterPro" id="IPR013783">
    <property type="entry name" value="Ig-like_fold"/>
</dbReference>
<feature type="compositionally biased region" description="Basic residues" evidence="1">
    <location>
        <begin position="189"/>
        <end position="198"/>
    </location>
</feature>
<feature type="transmembrane region" description="Helical" evidence="2">
    <location>
        <begin position="135"/>
        <end position="155"/>
    </location>
</feature>
<feature type="region of interest" description="Disordered" evidence="1">
    <location>
        <begin position="179"/>
        <end position="198"/>
    </location>
</feature>
<keyword evidence="5" id="KW-1185">Reference proteome</keyword>
<dbReference type="Gene3D" id="2.60.40.10">
    <property type="entry name" value="Immunoglobulins"/>
    <property type="match status" value="1"/>
</dbReference>
<evidence type="ECO:0000256" key="3">
    <source>
        <dbReference type="SAM" id="SignalP"/>
    </source>
</evidence>
<dbReference type="EMBL" id="JAPFFF010000037">
    <property type="protein sequence ID" value="KAK8842780.1"/>
    <property type="molecule type" value="Genomic_DNA"/>
</dbReference>
<name>A0ABR2HBN5_9EUKA</name>
<dbReference type="InterPro" id="IPR014756">
    <property type="entry name" value="Ig_E-set"/>
</dbReference>
<organism evidence="4 5">
    <name type="scientific">Tritrichomonas musculus</name>
    <dbReference type="NCBI Taxonomy" id="1915356"/>
    <lineage>
        <taxon>Eukaryota</taxon>
        <taxon>Metamonada</taxon>
        <taxon>Parabasalia</taxon>
        <taxon>Tritrichomonadida</taxon>
        <taxon>Tritrichomonadidae</taxon>
        <taxon>Tritrichomonas</taxon>
    </lineage>
</organism>
<keyword evidence="2" id="KW-0812">Transmembrane</keyword>
<feature type="chain" id="PRO_5047049077" description="IPT/TIG domain-containing protein" evidence="3">
    <location>
        <begin position="20"/>
        <end position="198"/>
    </location>
</feature>
<evidence type="ECO:0000313" key="4">
    <source>
        <dbReference type="EMBL" id="KAK8842780.1"/>
    </source>
</evidence>
<dbReference type="SUPFAM" id="SSF81296">
    <property type="entry name" value="E set domains"/>
    <property type="match status" value="1"/>
</dbReference>
<reference evidence="4 5" key="1">
    <citation type="submission" date="2024-04" db="EMBL/GenBank/DDBJ databases">
        <title>Tritrichomonas musculus Genome.</title>
        <authorList>
            <person name="Alves-Ferreira E."/>
            <person name="Grigg M."/>
            <person name="Lorenzi H."/>
            <person name="Galac M."/>
        </authorList>
    </citation>
    <scope>NUCLEOTIDE SEQUENCE [LARGE SCALE GENOMIC DNA]</scope>
    <source>
        <strain evidence="4 5">EAF2021</strain>
    </source>
</reference>
<sequence length="198" mass="23014">MQHITYFIFLLYLSYSLDSHTMNKMNFRKKNQFLAQLLNDNENSPQKYTISKVNPIQLPTSGSISIEIQIDPPFEGPCFCKFDDIIVKANAEKSGIVTCEVPKHKSGNAFVYFSKDSEIWSEGYPVTYVLESQTLLIIVLIIGGTCFGSLVMFWWQMRQCKNSTRRNRDNMNGYDNRLDYEDDDDYQPLKRKSNRDSL</sequence>
<gene>
    <name evidence="4" type="ORF">M9Y10_025645</name>
</gene>
<accession>A0ABR2HBN5</accession>
<evidence type="ECO:0000256" key="1">
    <source>
        <dbReference type="SAM" id="MobiDB-lite"/>
    </source>
</evidence>
<keyword evidence="3" id="KW-0732">Signal</keyword>